<evidence type="ECO:0000256" key="1">
    <source>
        <dbReference type="ARBA" id="ARBA00006479"/>
    </source>
</evidence>
<protein>
    <submittedName>
        <fullName evidence="2">ROK family protein</fullName>
    </submittedName>
</protein>
<dbReference type="SUPFAM" id="SSF53067">
    <property type="entry name" value="Actin-like ATPase domain"/>
    <property type="match status" value="1"/>
</dbReference>
<organism evidence="2 3">
    <name type="scientific">Belliella marina</name>
    <dbReference type="NCBI Taxonomy" id="1644146"/>
    <lineage>
        <taxon>Bacteria</taxon>
        <taxon>Pseudomonadati</taxon>
        <taxon>Bacteroidota</taxon>
        <taxon>Cytophagia</taxon>
        <taxon>Cytophagales</taxon>
        <taxon>Cyclobacteriaceae</taxon>
        <taxon>Belliella</taxon>
    </lineage>
</organism>
<comment type="similarity">
    <text evidence="1">Belongs to the ROK (NagC/XylR) family.</text>
</comment>
<dbReference type="Gene3D" id="3.30.420.40">
    <property type="match status" value="2"/>
</dbReference>
<dbReference type="RefSeq" id="WP_376887107.1">
    <property type="nucleotide sequence ID" value="NZ_JBHUHR010000039.1"/>
</dbReference>
<proteinExistence type="inferred from homology"/>
<comment type="caution">
    <text evidence="2">The sequence shown here is derived from an EMBL/GenBank/DDBJ whole genome shotgun (WGS) entry which is preliminary data.</text>
</comment>
<dbReference type="PANTHER" id="PTHR18964:SF149">
    <property type="entry name" value="BIFUNCTIONAL UDP-N-ACETYLGLUCOSAMINE 2-EPIMERASE_N-ACETYLMANNOSAMINE KINASE"/>
    <property type="match status" value="1"/>
</dbReference>
<dbReference type="InterPro" id="IPR043129">
    <property type="entry name" value="ATPase_NBD"/>
</dbReference>
<reference evidence="3" key="1">
    <citation type="journal article" date="2019" name="Int. J. Syst. Evol. Microbiol.">
        <title>The Global Catalogue of Microorganisms (GCM) 10K type strain sequencing project: providing services to taxonomists for standard genome sequencing and annotation.</title>
        <authorList>
            <consortium name="The Broad Institute Genomics Platform"/>
            <consortium name="The Broad Institute Genome Sequencing Center for Infectious Disease"/>
            <person name="Wu L."/>
            <person name="Ma J."/>
        </authorList>
    </citation>
    <scope>NUCLEOTIDE SEQUENCE [LARGE SCALE GENOMIC DNA]</scope>
    <source>
        <strain evidence="3">CGMCC 1.15180</strain>
    </source>
</reference>
<dbReference type="Pfam" id="PF00480">
    <property type="entry name" value="ROK"/>
    <property type="match status" value="1"/>
</dbReference>
<dbReference type="Proteomes" id="UP001597361">
    <property type="component" value="Unassembled WGS sequence"/>
</dbReference>
<dbReference type="EMBL" id="JBHUHR010000039">
    <property type="protein sequence ID" value="MFD2036084.1"/>
    <property type="molecule type" value="Genomic_DNA"/>
</dbReference>
<dbReference type="InterPro" id="IPR000600">
    <property type="entry name" value="ROK"/>
</dbReference>
<name>A0ABW4VN21_9BACT</name>
<sequence length="218" mass="23726">MGLKILVIDIGGTNVKVRVNNGEERRKIPSGTFMTPQNMVNEVLKHTEDWEYEVISIGFPGVIKEGKITSEPKNLGHGWVGFDFGSALGKPIKIMNDAAMQALGSYESGVMLFLGLGTGLGSAIVSHGHVVPMELAHLSYKKGVFEDYLGKKGLKGLGVGKWTKHVNAVVRRFTIAFIPDDIVLGGGNSKHLTKLPPKCRLGNNHMAFDGGLKMWEDR</sequence>
<keyword evidence="3" id="KW-1185">Reference proteome</keyword>
<evidence type="ECO:0000313" key="3">
    <source>
        <dbReference type="Proteomes" id="UP001597361"/>
    </source>
</evidence>
<accession>A0ABW4VN21</accession>
<dbReference type="PANTHER" id="PTHR18964">
    <property type="entry name" value="ROK (REPRESSOR, ORF, KINASE) FAMILY"/>
    <property type="match status" value="1"/>
</dbReference>
<evidence type="ECO:0000313" key="2">
    <source>
        <dbReference type="EMBL" id="MFD2036084.1"/>
    </source>
</evidence>
<gene>
    <name evidence="2" type="ORF">ACFSKL_14880</name>
</gene>